<dbReference type="InterPro" id="IPR046214">
    <property type="entry name" value="DUF6247"/>
</dbReference>
<reference evidence="2 3" key="1">
    <citation type="submission" date="2016-10" db="EMBL/GenBank/DDBJ databases">
        <authorList>
            <person name="de Groot N.N."/>
        </authorList>
    </citation>
    <scope>NUCLEOTIDE SEQUENCE [LARGE SCALE GENOMIC DNA]</scope>
    <source>
        <strain evidence="2 3">CPCC 202699</strain>
    </source>
</reference>
<dbReference type="AlphaFoldDB" id="A0A1H3LP83"/>
<feature type="region of interest" description="Disordered" evidence="1">
    <location>
        <begin position="72"/>
        <end position="110"/>
    </location>
</feature>
<proteinExistence type="predicted"/>
<gene>
    <name evidence="2" type="ORF">SAMN05421504_106297</name>
</gene>
<evidence type="ECO:0000256" key="1">
    <source>
        <dbReference type="SAM" id="MobiDB-lite"/>
    </source>
</evidence>
<sequence length="110" mass="12059">MVMTAAAAQPPQQPNPLRFDSPRAIRAALLPEEAGEFDLAYQAALKTAAETLSLEQLQATLENWRTIARMTQADPAGHRHLIQQAERGRRTGEPPADSRSWSSLKAELGL</sequence>
<organism evidence="2 3">
    <name type="scientific">Amycolatopsis xylanica</name>
    <dbReference type="NCBI Taxonomy" id="589385"/>
    <lineage>
        <taxon>Bacteria</taxon>
        <taxon>Bacillati</taxon>
        <taxon>Actinomycetota</taxon>
        <taxon>Actinomycetes</taxon>
        <taxon>Pseudonocardiales</taxon>
        <taxon>Pseudonocardiaceae</taxon>
        <taxon>Amycolatopsis</taxon>
    </lineage>
</organism>
<evidence type="ECO:0000313" key="3">
    <source>
        <dbReference type="Proteomes" id="UP000199515"/>
    </source>
</evidence>
<protein>
    <submittedName>
        <fullName evidence="2">Uncharacterized protein</fullName>
    </submittedName>
</protein>
<keyword evidence="3" id="KW-1185">Reference proteome</keyword>
<name>A0A1H3LP83_9PSEU</name>
<dbReference type="Pfam" id="PF19760">
    <property type="entry name" value="DUF6247"/>
    <property type="match status" value="1"/>
</dbReference>
<accession>A0A1H3LP83</accession>
<feature type="compositionally biased region" description="Low complexity" evidence="1">
    <location>
        <begin position="1"/>
        <end position="10"/>
    </location>
</feature>
<feature type="region of interest" description="Disordered" evidence="1">
    <location>
        <begin position="1"/>
        <end position="20"/>
    </location>
</feature>
<dbReference type="EMBL" id="FNON01000006">
    <property type="protein sequence ID" value="SDY66211.1"/>
    <property type="molecule type" value="Genomic_DNA"/>
</dbReference>
<dbReference type="STRING" id="589385.SAMN05421504_106297"/>
<evidence type="ECO:0000313" key="2">
    <source>
        <dbReference type="EMBL" id="SDY66211.1"/>
    </source>
</evidence>
<dbReference type="Proteomes" id="UP000199515">
    <property type="component" value="Unassembled WGS sequence"/>
</dbReference>